<evidence type="ECO:0000313" key="2">
    <source>
        <dbReference type="Proteomes" id="UP000093199"/>
    </source>
</evidence>
<dbReference type="RefSeq" id="WP_066544887.1">
    <property type="nucleotide sequence ID" value="NZ_MASJ01000014.1"/>
</dbReference>
<dbReference type="STRING" id="33978.A6M13_13090"/>
<sequence length="485" mass="57526">MLKIQKIDFIKALYDESLSHKIFSIANIEFTNAPPIAGALLYWKRNAHPKSLVNKQGEFKFYFDEATPEFYASVKFPAHTQLSDEQRRELAFLLLEERGTIGSYSLIGHPKEVAMQIGVRRFNIEQGFRALTFPENFNPHIEPSHVSVIFDELHLEDLHQKNPHLSKDFLRDYIPWRAKAIQQHPEEFEAYLDVIDFRYILQMNEQLSEFFLIKHIERLRGHQHLINPAVHRTLSRYFLQHFNIDHPDSFKEVAELRTAQEEEQPDATMPPYEQLISESPMHQASETYEAPPVFEHFEFDRGRFKWPGSEHLVTGIPSLSAKRYTKLGYKKLSHKEMDAYMKHFTEEQLRLVSASLELYWLSRYKKLVHWDIVCAYNVYLRADFLEAHKKFVQFDALRQNIYARLETAYLLKYFEQLQTPHQPVPLLIRCADDELMLRASNTLVVTEDVLDDIARYTSYIRMKMVLYVLNYDHYAKPLYMFYPIY</sequence>
<keyword evidence="2" id="KW-1185">Reference proteome</keyword>
<dbReference type="EMBL" id="MASJ01000014">
    <property type="protein sequence ID" value="OCS85370.1"/>
    <property type="molecule type" value="Genomic_DNA"/>
</dbReference>
<reference evidence="1 2" key="1">
    <citation type="submission" date="2016-07" db="EMBL/GenBank/DDBJ databases">
        <title>Caryophanon tenue genome sequencing.</title>
        <authorList>
            <person name="Verma A."/>
            <person name="Pal Y."/>
            <person name="Krishnamurthi S."/>
        </authorList>
    </citation>
    <scope>NUCLEOTIDE SEQUENCE [LARGE SCALE GENOMIC DNA]</scope>
    <source>
        <strain evidence="1 2">DSM 14152</strain>
    </source>
</reference>
<comment type="caution">
    <text evidence="1">The sequence shown here is derived from an EMBL/GenBank/DDBJ whole genome shotgun (WGS) entry which is preliminary data.</text>
</comment>
<protein>
    <submittedName>
        <fullName evidence="1">Uncharacterized protein</fullName>
    </submittedName>
</protein>
<dbReference type="OrthoDB" id="2725735at2"/>
<accession>A0A1C0YDY8</accession>
<dbReference type="AlphaFoldDB" id="A0A1C0YDY8"/>
<gene>
    <name evidence="1" type="ORF">A6M13_13090</name>
</gene>
<organism evidence="1 2">
    <name type="scientific">Caryophanon tenue</name>
    <dbReference type="NCBI Taxonomy" id="33978"/>
    <lineage>
        <taxon>Bacteria</taxon>
        <taxon>Bacillati</taxon>
        <taxon>Bacillota</taxon>
        <taxon>Bacilli</taxon>
        <taxon>Bacillales</taxon>
        <taxon>Caryophanaceae</taxon>
        <taxon>Caryophanon</taxon>
    </lineage>
</organism>
<evidence type="ECO:0000313" key="1">
    <source>
        <dbReference type="EMBL" id="OCS85370.1"/>
    </source>
</evidence>
<dbReference type="Proteomes" id="UP000093199">
    <property type="component" value="Unassembled WGS sequence"/>
</dbReference>
<proteinExistence type="predicted"/>
<name>A0A1C0YDY8_9BACL</name>